<name>A0A8H3ZAN0_VENIN</name>
<evidence type="ECO:0000313" key="2">
    <source>
        <dbReference type="EMBL" id="KAE9986487.1"/>
    </source>
</evidence>
<dbReference type="Proteomes" id="UP000490939">
    <property type="component" value="Unassembled WGS sequence"/>
</dbReference>
<dbReference type="AlphaFoldDB" id="A0A8H3ZAN0"/>
<evidence type="ECO:0008006" key="4">
    <source>
        <dbReference type="Google" id="ProtNLM"/>
    </source>
</evidence>
<accession>A0A8H3ZAN0</accession>
<comment type="caution">
    <text evidence="2">The sequence shown here is derived from an EMBL/GenBank/DDBJ whole genome shotgun (WGS) entry which is preliminary data.</text>
</comment>
<organism evidence="2 3">
    <name type="scientific">Venturia inaequalis</name>
    <name type="common">Apple scab fungus</name>
    <dbReference type="NCBI Taxonomy" id="5025"/>
    <lineage>
        <taxon>Eukaryota</taxon>
        <taxon>Fungi</taxon>
        <taxon>Dikarya</taxon>
        <taxon>Ascomycota</taxon>
        <taxon>Pezizomycotina</taxon>
        <taxon>Dothideomycetes</taxon>
        <taxon>Pleosporomycetidae</taxon>
        <taxon>Venturiales</taxon>
        <taxon>Venturiaceae</taxon>
        <taxon>Venturia</taxon>
    </lineage>
</organism>
<feature type="region of interest" description="Disordered" evidence="1">
    <location>
        <begin position="1"/>
        <end position="59"/>
    </location>
</feature>
<reference evidence="2 3" key="1">
    <citation type="submission" date="2019-07" db="EMBL/GenBank/DDBJ databases">
        <title>Venturia inaequalis Genome Resource.</title>
        <authorList>
            <person name="Lichtner F.J."/>
        </authorList>
    </citation>
    <scope>NUCLEOTIDE SEQUENCE [LARGE SCALE GENOMIC DNA]</scope>
    <source>
        <strain evidence="2 3">DMI_063113</strain>
    </source>
</reference>
<sequence>MSSAEVFGDGTSHIKDEPADDIASPATVMATPKKRGAANANSEETPTKKLKAPASGKKAKIPGIPTCKAEITEADRVLIEMREASKSWNDITAVFEANVGVKIGSSTCRLRYSKMKANFACVEEEHVEAMKTCVAQVEADIEEQVKTLHRKKWTQVSAAMDAAVNTKYETGTIEKAYKTLGANGTRSASIAVAPEHEDE</sequence>
<protein>
    <recommendedName>
        <fullName evidence="4">Myb-like domain-containing protein</fullName>
    </recommendedName>
</protein>
<evidence type="ECO:0000313" key="3">
    <source>
        <dbReference type="Proteomes" id="UP000490939"/>
    </source>
</evidence>
<gene>
    <name evidence="2" type="ORF">EG327_004271</name>
</gene>
<evidence type="ECO:0000256" key="1">
    <source>
        <dbReference type="SAM" id="MobiDB-lite"/>
    </source>
</evidence>
<keyword evidence="3" id="KW-1185">Reference proteome</keyword>
<proteinExistence type="predicted"/>
<dbReference type="EMBL" id="WNWR01000257">
    <property type="protein sequence ID" value="KAE9986487.1"/>
    <property type="molecule type" value="Genomic_DNA"/>
</dbReference>